<gene>
    <name evidence="2" type="ORF">DOTSEDRAFT_27022</name>
</gene>
<sequence>MLYSNPDDNGRLGDGAEKSQIISYEVLLSCANSDLTMNQAIKIMAQLGQDGEADKNGVADESNALENSSDRGIDDNKCQSVDHKVSLSPPREIDSAGDKAIQTTKEKKKDFLSLPPELRLTIYEYFFTSLEINGNDHTLDQAITRPALLRANKLVRTEAMQSCLNGIFSAIIELKSKHKKMKLESRAITAAVQVERDAKRQGSLMFAAAQMSFKEGHWSMRISRYAGWLQAKLSKLKNGGEVYKSSEAIGSEFEAMVVSAKGARVDGGGKGVGEVDALSRC</sequence>
<evidence type="ECO:0000313" key="2">
    <source>
        <dbReference type="EMBL" id="EME41916.1"/>
    </source>
</evidence>
<dbReference type="HOGENOM" id="CLU_990529_0_0_1"/>
<evidence type="ECO:0000256" key="1">
    <source>
        <dbReference type="SAM" id="MobiDB-lite"/>
    </source>
</evidence>
<reference evidence="3" key="1">
    <citation type="journal article" date="2012" name="PLoS Genet.">
        <title>The genomes of the fungal plant pathogens Cladosporium fulvum and Dothistroma septosporum reveal adaptation to different hosts and lifestyles but also signatures of common ancestry.</title>
        <authorList>
            <person name="de Wit P.J.G.M."/>
            <person name="van der Burgt A."/>
            <person name="Oekmen B."/>
            <person name="Stergiopoulos I."/>
            <person name="Abd-Elsalam K.A."/>
            <person name="Aerts A.L."/>
            <person name="Bahkali A.H."/>
            <person name="Beenen H.G."/>
            <person name="Chettri P."/>
            <person name="Cox M.P."/>
            <person name="Datema E."/>
            <person name="de Vries R.P."/>
            <person name="Dhillon B."/>
            <person name="Ganley A.R."/>
            <person name="Griffiths S.A."/>
            <person name="Guo Y."/>
            <person name="Hamelin R.C."/>
            <person name="Henrissat B."/>
            <person name="Kabir M.S."/>
            <person name="Jashni M.K."/>
            <person name="Kema G."/>
            <person name="Klaubauf S."/>
            <person name="Lapidus A."/>
            <person name="Levasseur A."/>
            <person name="Lindquist E."/>
            <person name="Mehrabi R."/>
            <person name="Ohm R.A."/>
            <person name="Owen T.J."/>
            <person name="Salamov A."/>
            <person name="Schwelm A."/>
            <person name="Schijlen E."/>
            <person name="Sun H."/>
            <person name="van den Burg H.A."/>
            <person name="van Ham R.C.H.J."/>
            <person name="Zhang S."/>
            <person name="Goodwin S.B."/>
            <person name="Grigoriev I.V."/>
            <person name="Collemare J."/>
            <person name="Bradshaw R.E."/>
        </authorList>
    </citation>
    <scope>NUCLEOTIDE SEQUENCE [LARGE SCALE GENOMIC DNA]</scope>
    <source>
        <strain evidence="3">NZE10 / CBS 128990</strain>
    </source>
</reference>
<organism evidence="2 3">
    <name type="scientific">Dothistroma septosporum (strain NZE10 / CBS 128990)</name>
    <name type="common">Red band needle blight fungus</name>
    <name type="synonym">Mycosphaerella pini</name>
    <dbReference type="NCBI Taxonomy" id="675120"/>
    <lineage>
        <taxon>Eukaryota</taxon>
        <taxon>Fungi</taxon>
        <taxon>Dikarya</taxon>
        <taxon>Ascomycota</taxon>
        <taxon>Pezizomycotina</taxon>
        <taxon>Dothideomycetes</taxon>
        <taxon>Dothideomycetidae</taxon>
        <taxon>Mycosphaerellales</taxon>
        <taxon>Mycosphaerellaceae</taxon>
        <taxon>Dothistroma</taxon>
    </lineage>
</organism>
<evidence type="ECO:0008006" key="4">
    <source>
        <dbReference type="Google" id="ProtNLM"/>
    </source>
</evidence>
<dbReference type="AlphaFoldDB" id="N1PKS2"/>
<protein>
    <recommendedName>
        <fullName evidence="4">F-box domain-containing protein</fullName>
    </recommendedName>
</protein>
<reference evidence="2 3" key="2">
    <citation type="journal article" date="2012" name="PLoS Pathog.">
        <title>Diverse lifestyles and strategies of plant pathogenesis encoded in the genomes of eighteen Dothideomycetes fungi.</title>
        <authorList>
            <person name="Ohm R.A."/>
            <person name="Feau N."/>
            <person name="Henrissat B."/>
            <person name="Schoch C.L."/>
            <person name="Horwitz B.A."/>
            <person name="Barry K.W."/>
            <person name="Condon B.J."/>
            <person name="Copeland A.C."/>
            <person name="Dhillon B."/>
            <person name="Glaser F."/>
            <person name="Hesse C.N."/>
            <person name="Kosti I."/>
            <person name="LaButti K."/>
            <person name="Lindquist E.A."/>
            <person name="Lucas S."/>
            <person name="Salamov A.A."/>
            <person name="Bradshaw R.E."/>
            <person name="Ciuffetti L."/>
            <person name="Hamelin R.C."/>
            <person name="Kema G.H.J."/>
            <person name="Lawrence C."/>
            <person name="Scott J.A."/>
            <person name="Spatafora J.W."/>
            <person name="Turgeon B.G."/>
            <person name="de Wit P.J.G.M."/>
            <person name="Zhong S."/>
            <person name="Goodwin S.B."/>
            <person name="Grigoriev I.V."/>
        </authorList>
    </citation>
    <scope>NUCLEOTIDE SEQUENCE [LARGE SCALE GENOMIC DNA]</scope>
    <source>
        <strain evidence="3">NZE10 / CBS 128990</strain>
    </source>
</reference>
<name>N1PKS2_DOTSN</name>
<evidence type="ECO:0000313" key="3">
    <source>
        <dbReference type="Proteomes" id="UP000016933"/>
    </source>
</evidence>
<accession>N1PKS2</accession>
<proteinExistence type="predicted"/>
<feature type="region of interest" description="Disordered" evidence="1">
    <location>
        <begin position="62"/>
        <end position="98"/>
    </location>
</feature>
<dbReference type="Proteomes" id="UP000016933">
    <property type="component" value="Unassembled WGS sequence"/>
</dbReference>
<feature type="compositionally biased region" description="Basic and acidic residues" evidence="1">
    <location>
        <begin position="68"/>
        <end position="97"/>
    </location>
</feature>
<dbReference type="EMBL" id="KB446542">
    <property type="protein sequence ID" value="EME41916.1"/>
    <property type="molecule type" value="Genomic_DNA"/>
</dbReference>
<keyword evidence="3" id="KW-1185">Reference proteome</keyword>